<organism evidence="1 2">
    <name type="scientific">Pseudomarimonas arenosa</name>
    <dbReference type="NCBI Taxonomy" id="2774145"/>
    <lineage>
        <taxon>Bacteria</taxon>
        <taxon>Pseudomonadati</taxon>
        <taxon>Pseudomonadota</taxon>
        <taxon>Gammaproteobacteria</taxon>
        <taxon>Lysobacterales</taxon>
        <taxon>Lysobacteraceae</taxon>
        <taxon>Pseudomarimonas</taxon>
    </lineage>
</organism>
<reference evidence="1 2" key="1">
    <citation type="submission" date="2020-09" db="EMBL/GenBank/DDBJ databases">
        <title>Pseudoxanthomonas sp. CAU 1598 isolated from sand of Yaerae Beach.</title>
        <authorList>
            <person name="Kim W."/>
        </authorList>
    </citation>
    <scope>NUCLEOTIDE SEQUENCE [LARGE SCALE GENOMIC DNA]</scope>
    <source>
        <strain evidence="1 2">CAU 1598</strain>
    </source>
</reference>
<sequence>MDTLTRWLGLVLVALAVPSALRAEDTMPDRLQPFRADYLVRVDGKDAGESRIELQQLAATRYQHRVYALGTRGLAKLAGFRTDQSAELELLAAGPRLTRAEMSAKSLLRDRDLSVRFDWLSRQIHWQGDIDDSKPRIAPLQGTPATGSSLNLQLGLAAQQQPAGARLEFVLHDRGEAKPLDYTIGEAETIEVPAGRFRAIPIRGERHDKQRITTAWYAAGLPPTPVRVLQTERGKEKFELRLQQVLP</sequence>
<evidence type="ECO:0000313" key="1">
    <source>
        <dbReference type="EMBL" id="MBD8528131.1"/>
    </source>
</evidence>
<dbReference type="EMBL" id="JACYTR010000085">
    <property type="protein sequence ID" value="MBD8528131.1"/>
    <property type="molecule type" value="Genomic_DNA"/>
</dbReference>
<dbReference type="RefSeq" id="WP_192031549.1">
    <property type="nucleotide sequence ID" value="NZ_JACYTR010000085.1"/>
</dbReference>
<dbReference type="Pfam" id="PF11306">
    <property type="entry name" value="DUF3108"/>
    <property type="match status" value="1"/>
</dbReference>
<dbReference type="InterPro" id="IPR021457">
    <property type="entry name" value="DUF3108"/>
</dbReference>
<gene>
    <name evidence="1" type="ORF">IFO71_20475</name>
</gene>
<dbReference type="AlphaFoldDB" id="A0AAW3ZVS3"/>
<dbReference type="Proteomes" id="UP000613768">
    <property type="component" value="Unassembled WGS sequence"/>
</dbReference>
<evidence type="ECO:0000313" key="2">
    <source>
        <dbReference type="Proteomes" id="UP000613768"/>
    </source>
</evidence>
<accession>A0AAW3ZVS3</accession>
<protein>
    <submittedName>
        <fullName evidence="1">DUF3108 domain-containing protein</fullName>
    </submittedName>
</protein>
<comment type="caution">
    <text evidence="1">The sequence shown here is derived from an EMBL/GenBank/DDBJ whole genome shotgun (WGS) entry which is preliminary data.</text>
</comment>
<name>A0AAW3ZVS3_9GAMM</name>
<proteinExistence type="predicted"/>
<keyword evidence="2" id="KW-1185">Reference proteome</keyword>